<evidence type="ECO:0000313" key="2">
    <source>
        <dbReference type="Proteomes" id="UP000192678"/>
    </source>
</evidence>
<dbReference type="AlphaFoldDB" id="A0A1W2CYN1"/>
<dbReference type="RefSeq" id="WP_084289444.1">
    <property type="nucleotide sequence ID" value="NZ_FWYB01000005.1"/>
</dbReference>
<dbReference type="Pfam" id="PF07927">
    <property type="entry name" value="HicA_toxin"/>
    <property type="match status" value="1"/>
</dbReference>
<evidence type="ECO:0000313" key="1">
    <source>
        <dbReference type="EMBL" id="SMC90313.1"/>
    </source>
</evidence>
<dbReference type="OrthoDB" id="1447122at2"/>
<organism evidence="1 2">
    <name type="scientific">Pedobacter nyackensis</name>
    <dbReference type="NCBI Taxonomy" id="475255"/>
    <lineage>
        <taxon>Bacteria</taxon>
        <taxon>Pseudomonadati</taxon>
        <taxon>Bacteroidota</taxon>
        <taxon>Sphingobacteriia</taxon>
        <taxon>Sphingobacteriales</taxon>
        <taxon>Sphingobacteriaceae</taxon>
        <taxon>Pedobacter</taxon>
    </lineage>
</organism>
<dbReference type="Proteomes" id="UP000192678">
    <property type="component" value="Unassembled WGS sequence"/>
</dbReference>
<dbReference type="InterPro" id="IPR012933">
    <property type="entry name" value="HicA_mRNA_interferase"/>
</dbReference>
<dbReference type="SUPFAM" id="SSF54786">
    <property type="entry name" value="YcfA/nrd intein domain"/>
    <property type="match status" value="1"/>
</dbReference>
<dbReference type="STRING" id="475255.SAMN04488101_10597"/>
<gene>
    <name evidence="1" type="ORF">SAMN04488101_10597</name>
</gene>
<dbReference type="GO" id="GO:0003729">
    <property type="term" value="F:mRNA binding"/>
    <property type="evidence" value="ECO:0007669"/>
    <property type="project" value="InterPro"/>
</dbReference>
<reference evidence="1 2" key="1">
    <citation type="submission" date="2017-04" db="EMBL/GenBank/DDBJ databases">
        <authorList>
            <person name="Afonso C.L."/>
            <person name="Miller P.J."/>
            <person name="Scott M.A."/>
            <person name="Spackman E."/>
            <person name="Goraichik I."/>
            <person name="Dimitrov K.M."/>
            <person name="Suarez D.L."/>
            <person name="Swayne D.E."/>
        </authorList>
    </citation>
    <scope>NUCLEOTIDE SEQUENCE [LARGE SCALE GENOMIC DNA]</scope>
    <source>
        <strain evidence="1 2">DSM 19625</strain>
    </source>
</reference>
<accession>A0A1W2CYN1</accession>
<dbReference type="EMBL" id="FWYB01000005">
    <property type="protein sequence ID" value="SMC90313.1"/>
    <property type="molecule type" value="Genomic_DNA"/>
</dbReference>
<name>A0A1W2CYN1_9SPHI</name>
<keyword evidence="2" id="KW-1185">Reference proteome</keyword>
<proteinExistence type="predicted"/>
<sequence>MSKIDKLLARLCAKPKDFTWQEAIRILNYYGFEEIKNGKTGGSRRKFANKQKDVISMHEPHPGNILKNYQIDLIIQKINQDYEELF</sequence>
<protein>
    <submittedName>
        <fullName evidence="1">HicA toxin of toxin-antitoxin</fullName>
    </submittedName>
</protein>